<dbReference type="InterPro" id="IPR001509">
    <property type="entry name" value="Epimerase_deHydtase"/>
</dbReference>
<dbReference type="InterPro" id="IPR036291">
    <property type="entry name" value="NAD(P)-bd_dom_sf"/>
</dbReference>
<dbReference type="Gene3D" id="3.90.25.10">
    <property type="entry name" value="UDP-galactose 4-epimerase, domain 1"/>
    <property type="match status" value="1"/>
</dbReference>
<dbReference type="AlphaFoldDB" id="A0AAE4AWZ2"/>
<reference evidence="2 3" key="1">
    <citation type="submission" date="2023-07" db="EMBL/GenBank/DDBJ databases">
        <title>Sequencing the genomes of 1000 actinobacteria strains.</title>
        <authorList>
            <person name="Klenk H.-P."/>
        </authorList>
    </citation>
    <scope>NUCLEOTIDE SEQUENCE [LARGE SCALE GENOMIC DNA]</scope>
    <source>
        <strain evidence="2 3">DSM 44709</strain>
    </source>
</reference>
<dbReference type="RefSeq" id="WP_307238269.1">
    <property type="nucleotide sequence ID" value="NZ_JAUSUZ010000001.1"/>
</dbReference>
<accession>A0AAE4AWZ2</accession>
<proteinExistence type="predicted"/>
<feature type="domain" description="NAD-dependent epimerase/dehydratase" evidence="1">
    <location>
        <begin position="3"/>
        <end position="58"/>
    </location>
</feature>
<dbReference type="InterPro" id="IPR051604">
    <property type="entry name" value="Ergot_Alk_Oxidoreductase"/>
</dbReference>
<dbReference type="Pfam" id="PF01370">
    <property type="entry name" value="Epimerase"/>
    <property type="match status" value="1"/>
</dbReference>
<dbReference type="PANTHER" id="PTHR43162:SF1">
    <property type="entry name" value="PRESTALK A DIFFERENTIATION PROTEIN A"/>
    <property type="match status" value="1"/>
</dbReference>
<dbReference type="EMBL" id="JAUSUZ010000001">
    <property type="protein sequence ID" value="MDQ0365584.1"/>
    <property type="molecule type" value="Genomic_DNA"/>
</dbReference>
<evidence type="ECO:0000259" key="1">
    <source>
        <dbReference type="Pfam" id="PF01370"/>
    </source>
</evidence>
<comment type="caution">
    <text evidence="2">The sequence shown here is derived from an EMBL/GenBank/DDBJ whole genome shotgun (WGS) entry which is preliminary data.</text>
</comment>
<organism evidence="2 3">
    <name type="scientific">Catenuloplanes indicus</name>
    <dbReference type="NCBI Taxonomy" id="137267"/>
    <lineage>
        <taxon>Bacteria</taxon>
        <taxon>Bacillati</taxon>
        <taxon>Actinomycetota</taxon>
        <taxon>Actinomycetes</taxon>
        <taxon>Micromonosporales</taxon>
        <taxon>Micromonosporaceae</taxon>
        <taxon>Catenuloplanes</taxon>
    </lineage>
</organism>
<keyword evidence="3" id="KW-1185">Reference proteome</keyword>
<gene>
    <name evidence="2" type="ORF">J2S42_002253</name>
</gene>
<sequence>MTVFVTGGTGKTGRRVVARLAERGVEVRAGSRRSAVPFDWADASTWAAALAGASLAYVAYAPDLAVPQAPRQIADFTRTALDAGVQRFVLLSGRGEPEAEEAEQALLTLAPASTVLRAAWLIQNFTEGAFAEPLRAGELALPVGPAVVEPFVDAADVAEAAVAVLTGTGHEGRVYELTGPRPLTFAEAVAEIGGSGFRSVPMAGFEAGLRAAGEPEEAIALLRYLFGTLFDGRNAAVGDGVRTLLGRAPRDIRERSFVN</sequence>
<protein>
    <submittedName>
        <fullName evidence="2">Uncharacterized protein YbjT (DUF2867 family)</fullName>
    </submittedName>
</protein>
<dbReference type="PANTHER" id="PTHR43162">
    <property type="match status" value="1"/>
</dbReference>
<evidence type="ECO:0000313" key="3">
    <source>
        <dbReference type="Proteomes" id="UP001240236"/>
    </source>
</evidence>
<evidence type="ECO:0000313" key="2">
    <source>
        <dbReference type="EMBL" id="MDQ0365584.1"/>
    </source>
</evidence>
<dbReference type="SUPFAM" id="SSF51735">
    <property type="entry name" value="NAD(P)-binding Rossmann-fold domains"/>
    <property type="match status" value="1"/>
</dbReference>
<dbReference type="Gene3D" id="3.40.50.720">
    <property type="entry name" value="NAD(P)-binding Rossmann-like Domain"/>
    <property type="match status" value="1"/>
</dbReference>
<dbReference type="Proteomes" id="UP001240236">
    <property type="component" value="Unassembled WGS sequence"/>
</dbReference>
<name>A0AAE4AWZ2_9ACTN</name>